<proteinExistence type="predicted"/>
<reference evidence="1" key="1">
    <citation type="journal article" date="2015" name="Nature">
        <title>Complex archaea that bridge the gap between prokaryotes and eukaryotes.</title>
        <authorList>
            <person name="Spang A."/>
            <person name="Saw J.H."/>
            <person name="Jorgensen S.L."/>
            <person name="Zaremba-Niedzwiedzka K."/>
            <person name="Martijn J."/>
            <person name="Lind A.E."/>
            <person name="van Eijk R."/>
            <person name="Schleper C."/>
            <person name="Guy L."/>
            <person name="Ettema T.J."/>
        </authorList>
    </citation>
    <scope>NUCLEOTIDE SEQUENCE</scope>
</reference>
<gene>
    <name evidence="1" type="ORF">LCGC14_2451930</name>
</gene>
<protein>
    <submittedName>
        <fullName evidence="1">Uncharacterized protein</fullName>
    </submittedName>
</protein>
<name>A0A0F9E9T5_9ZZZZ</name>
<feature type="non-terminal residue" evidence="1">
    <location>
        <position position="1"/>
    </location>
</feature>
<dbReference type="AlphaFoldDB" id="A0A0F9E9T5"/>
<organism evidence="1">
    <name type="scientific">marine sediment metagenome</name>
    <dbReference type="NCBI Taxonomy" id="412755"/>
    <lineage>
        <taxon>unclassified sequences</taxon>
        <taxon>metagenomes</taxon>
        <taxon>ecological metagenomes</taxon>
    </lineage>
</organism>
<evidence type="ECO:0000313" key="1">
    <source>
        <dbReference type="EMBL" id="KKL20793.1"/>
    </source>
</evidence>
<accession>A0A0F9E9T5</accession>
<sequence length="39" mass="4174">AGRLREALAHYGRLASRKDDLGRLASAGAVRVKRVGPTK</sequence>
<comment type="caution">
    <text evidence="1">The sequence shown here is derived from an EMBL/GenBank/DDBJ whole genome shotgun (WGS) entry which is preliminary data.</text>
</comment>
<dbReference type="EMBL" id="LAZR01037959">
    <property type="protein sequence ID" value="KKL20793.1"/>
    <property type="molecule type" value="Genomic_DNA"/>
</dbReference>